<evidence type="ECO:0000313" key="3">
    <source>
        <dbReference type="Proteomes" id="UP000245119"/>
    </source>
</evidence>
<accession>A0A2T7PVT0</accession>
<keyword evidence="1" id="KW-1133">Transmembrane helix</keyword>
<organism evidence="2 3">
    <name type="scientific">Pomacea canaliculata</name>
    <name type="common">Golden apple snail</name>
    <dbReference type="NCBI Taxonomy" id="400727"/>
    <lineage>
        <taxon>Eukaryota</taxon>
        <taxon>Metazoa</taxon>
        <taxon>Spiralia</taxon>
        <taxon>Lophotrochozoa</taxon>
        <taxon>Mollusca</taxon>
        <taxon>Gastropoda</taxon>
        <taxon>Caenogastropoda</taxon>
        <taxon>Architaenioglossa</taxon>
        <taxon>Ampullarioidea</taxon>
        <taxon>Ampullariidae</taxon>
        <taxon>Pomacea</taxon>
    </lineage>
</organism>
<dbReference type="EMBL" id="PZQS01000001">
    <property type="protein sequence ID" value="PVD37534.1"/>
    <property type="molecule type" value="Genomic_DNA"/>
</dbReference>
<sequence length="202" mass="22125">MRSGAARDSDWPARTRVVWARCARTSPHHDDDAAPDQCCCAADGVRLLHSGGRLNVSSVPCAHYEYYNASAAACVHCDELCLQTVNSDDVAIVEETCADFCPDYIKLPRVSIYSEQQSVQLPVIEGTLIGLMIALLIVSFVIVFLWKISIGHALKSCCSGVKTLHSSRHCCSSADVSDRSYVKLSGNYLREILQMRLKLSTG</sequence>
<keyword evidence="1" id="KW-0812">Transmembrane</keyword>
<evidence type="ECO:0000313" key="2">
    <source>
        <dbReference type="EMBL" id="PVD37534.1"/>
    </source>
</evidence>
<reference evidence="2 3" key="1">
    <citation type="submission" date="2018-04" db="EMBL/GenBank/DDBJ databases">
        <title>The genome of golden apple snail Pomacea canaliculata provides insight into stress tolerance and invasive adaptation.</title>
        <authorList>
            <person name="Liu C."/>
            <person name="Liu B."/>
            <person name="Ren Y."/>
            <person name="Zhang Y."/>
            <person name="Wang H."/>
            <person name="Li S."/>
            <person name="Jiang F."/>
            <person name="Yin L."/>
            <person name="Zhang G."/>
            <person name="Qian W."/>
            <person name="Fan W."/>
        </authorList>
    </citation>
    <scope>NUCLEOTIDE SEQUENCE [LARGE SCALE GENOMIC DNA]</scope>
    <source>
        <strain evidence="2">SZHN2017</strain>
        <tissue evidence="2">Muscle</tissue>
    </source>
</reference>
<proteinExistence type="predicted"/>
<gene>
    <name evidence="2" type="ORF">C0Q70_00128</name>
</gene>
<protein>
    <submittedName>
        <fullName evidence="2">Uncharacterized protein</fullName>
    </submittedName>
</protein>
<evidence type="ECO:0000256" key="1">
    <source>
        <dbReference type="SAM" id="Phobius"/>
    </source>
</evidence>
<name>A0A2T7PVT0_POMCA</name>
<dbReference type="Proteomes" id="UP000245119">
    <property type="component" value="Linkage Group LG1"/>
</dbReference>
<feature type="transmembrane region" description="Helical" evidence="1">
    <location>
        <begin position="126"/>
        <end position="146"/>
    </location>
</feature>
<keyword evidence="3" id="KW-1185">Reference proteome</keyword>
<dbReference type="AlphaFoldDB" id="A0A2T7PVT0"/>
<keyword evidence="1" id="KW-0472">Membrane</keyword>
<comment type="caution">
    <text evidence="2">The sequence shown here is derived from an EMBL/GenBank/DDBJ whole genome shotgun (WGS) entry which is preliminary data.</text>
</comment>